<name>A0A8J2T9W0_ZYGB2</name>
<evidence type="ECO:0000313" key="5">
    <source>
        <dbReference type="Proteomes" id="UP000019375"/>
    </source>
</evidence>
<evidence type="ECO:0000313" key="4">
    <source>
        <dbReference type="EMBL" id="CDF90123.1"/>
    </source>
</evidence>
<dbReference type="GO" id="GO:0005509">
    <property type="term" value="F:calcium ion binding"/>
    <property type="evidence" value="ECO:0007669"/>
    <property type="project" value="InterPro"/>
</dbReference>
<keyword evidence="1 2" id="KW-0732">Signal</keyword>
<gene>
    <name evidence="4" type="ORF">BN860_01068g</name>
</gene>
<evidence type="ECO:0000256" key="2">
    <source>
        <dbReference type="SAM" id="SignalP"/>
    </source>
</evidence>
<feature type="signal peptide" evidence="2">
    <location>
        <begin position="1"/>
        <end position="18"/>
    </location>
</feature>
<accession>A0A8J2T9W0</accession>
<dbReference type="GO" id="GO:0005793">
    <property type="term" value="C:endoplasmic reticulum-Golgi intermediate compartment"/>
    <property type="evidence" value="ECO:0007669"/>
    <property type="project" value="TreeGrafter"/>
</dbReference>
<feature type="domain" description="EF-hand" evidence="3">
    <location>
        <begin position="108"/>
        <end position="143"/>
    </location>
</feature>
<dbReference type="Gene3D" id="1.10.238.10">
    <property type="entry name" value="EF-hand"/>
    <property type="match status" value="1"/>
</dbReference>
<dbReference type="SUPFAM" id="SSF47473">
    <property type="entry name" value="EF-hand"/>
    <property type="match status" value="1"/>
</dbReference>
<feature type="chain" id="PRO_5035227550" evidence="2">
    <location>
        <begin position="19"/>
        <end position="234"/>
    </location>
</feature>
<dbReference type="PANTHER" id="PTHR19237:SF20">
    <property type="entry name" value="NUCLEOBINDIN 1"/>
    <property type="match status" value="1"/>
</dbReference>
<reference evidence="5" key="1">
    <citation type="journal article" date="2013" name="Genome Announc.">
        <title>Genome sequence of the food spoilage yeast Zygosaccharomyces bailii CLIB 213(T).</title>
        <authorList>
            <person name="Galeote V."/>
            <person name="Bigey F."/>
            <person name="Devillers H."/>
            <person name="Neuveglise C."/>
            <person name="Dequin S."/>
        </authorList>
    </citation>
    <scope>NUCLEOTIDE SEQUENCE [LARGE SCALE GENOMIC DNA]</scope>
    <source>
        <strain evidence="5">CLIB 213 / ATCC 58445 / CBS 680 / CCRC 21525 / NBRC 1098 / NCYC 1416 / NRRL Y-2227</strain>
    </source>
</reference>
<organism evidence="4 5">
    <name type="scientific">Zygosaccharomyces bailii (strain CLIB 213 / ATCC 58445 / CBS 680 / BCRC 21525 / NBRC 1098 / NCYC 1416 / NRRL Y-2227)</name>
    <dbReference type="NCBI Taxonomy" id="1333698"/>
    <lineage>
        <taxon>Eukaryota</taxon>
        <taxon>Fungi</taxon>
        <taxon>Dikarya</taxon>
        <taxon>Ascomycota</taxon>
        <taxon>Saccharomycotina</taxon>
        <taxon>Saccharomycetes</taxon>
        <taxon>Saccharomycetales</taxon>
        <taxon>Saccharomycetaceae</taxon>
        <taxon>Zygosaccharomyces</taxon>
    </lineage>
</organism>
<evidence type="ECO:0000259" key="3">
    <source>
        <dbReference type="PROSITE" id="PS50222"/>
    </source>
</evidence>
<dbReference type="InterPro" id="IPR002048">
    <property type="entry name" value="EF_hand_dom"/>
</dbReference>
<dbReference type="InterPro" id="IPR011992">
    <property type="entry name" value="EF-hand-dom_pair"/>
</dbReference>
<evidence type="ECO:0000256" key="1">
    <source>
        <dbReference type="ARBA" id="ARBA00022729"/>
    </source>
</evidence>
<protein>
    <submittedName>
        <fullName evidence="4">ZYBA0S06-01068g1_1</fullName>
    </submittedName>
</protein>
<dbReference type="Proteomes" id="UP000019375">
    <property type="component" value="Unassembled WGS sequence"/>
</dbReference>
<sequence>MKFASSLLIGLFAAAGLADVNLSPDPKVNVEVERPPEGLSWEQWHMQHEHQLDEYTPDLFFSLHDNGGKGYLSKDDVLSLYGMDRGEVVGSGDGMGHHDDSEEVDKDLGNRIYQLIMRLLDVDDDSKITKEEYLDFARRGGIFPDLGVGVGHHADFEMEYEIHHWNEYHKDKDPDVSIIHKEDIEHELLHHEHEIEHEETVQRGASRATVITDDELEFRINSDVIPKKYKNSLF</sequence>
<dbReference type="InterPro" id="IPR040250">
    <property type="entry name" value="Nucleobindin"/>
</dbReference>
<dbReference type="PROSITE" id="PS50222">
    <property type="entry name" value="EF_HAND_2"/>
    <property type="match status" value="1"/>
</dbReference>
<dbReference type="AlphaFoldDB" id="A0A8J2T9W0"/>
<dbReference type="FunFam" id="1.10.238.10:FF:000309">
    <property type="entry name" value="Chromosome 21, whole genome shotgun sequence"/>
    <property type="match status" value="1"/>
</dbReference>
<keyword evidence="5" id="KW-1185">Reference proteome</keyword>
<dbReference type="OrthoDB" id="289247at2759"/>
<dbReference type="EMBL" id="HG316459">
    <property type="protein sequence ID" value="CDF90123.1"/>
    <property type="molecule type" value="Genomic_DNA"/>
</dbReference>
<proteinExistence type="predicted"/>
<dbReference type="PANTHER" id="PTHR19237">
    <property type="entry name" value="NUCLEOBINDIN"/>
    <property type="match status" value="1"/>
</dbReference>